<dbReference type="Proteomes" id="UP000805193">
    <property type="component" value="Unassembled WGS sequence"/>
</dbReference>
<proteinExistence type="predicted"/>
<keyword evidence="2" id="KW-1185">Reference proteome</keyword>
<dbReference type="EMBL" id="JABSTQ010010564">
    <property type="protein sequence ID" value="KAG0419910.1"/>
    <property type="molecule type" value="Genomic_DNA"/>
</dbReference>
<evidence type="ECO:0000313" key="1">
    <source>
        <dbReference type="EMBL" id="KAG0419910.1"/>
    </source>
</evidence>
<sequence>MQSEEMRIYLLHEEVSGLLKTILEFYIKPEYLEATPLPDVQFKDTTKFLPLDHTYLGAKPTAALANNLPTLDKS</sequence>
<accession>A0AC60PIT6</accession>
<name>A0AC60PIT6_IXOPE</name>
<organism evidence="1 2">
    <name type="scientific">Ixodes persulcatus</name>
    <name type="common">Taiga tick</name>
    <dbReference type="NCBI Taxonomy" id="34615"/>
    <lineage>
        <taxon>Eukaryota</taxon>
        <taxon>Metazoa</taxon>
        <taxon>Ecdysozoa</taxon>
        <taxon>Arthropoda</taxon>
        <taxon>Chelicerata</taxon>
        <taxon>Arachnida</taxon>
        <taxon>Acari</taxon>
        <taxon>Parasitiformes</taxon>
        <taxon>Ixodida</taxon>
        <taxon>Ixodoidea</taxon>
        <taxon>Ixodidae</taxon>
        <taxon>Ixodinae</taxon>
        <taxon>Ixodes</taxon>
    </lineage>
</organism>
<protein>
    <submittedName>
        <fullName evidence="1">Uncharacterized protein</fullName>
    </submittedName>
</protein>
<comment type="caution">
    <text evidence="1">The sequence shown here is derived from an EMBL/GenBank/DDBJ whole genome shotgun (WGS) entry which is preliminary data.</text>
</comment>
<gene>
    <name evidence="1" type="ORF">HPB47_003798</name>
</gene>
<evidence type="ECO:0000313" key="2">
    <source>
        <dbReference type="Proteomes" id="UP000805193"/>
    </source>
</evidence>
<reference evidence="1 2" key="1">
    <citation type="journal article" date="2020" name="Cell">
        <title>Large-Scale Comparative Analyses of Tick Genomes Elucidate Their Genetic Diversity and Vector Capacities.</title>
        <authorList>
            <consortium name="Tick Genome and Microbiome Consortium (TIGMIC)"/>
            <person name="Jia N."/>
            <person name="Wang J."/>
            <person name="Shi W."/>
            <person name="Du L."/>
            <person name="Sun Y."/>
            <person name="Zhan W."/>
            <person name="Jiang J.F."/>
            <person name="Wang Q."/>
            <person name="Zhang B."/>
            <person name="Ji P."/>
            <person name="Bell-Sakyi L."/>
            <person name="Cui X.M."/>
            <person name="Yuan T.T."/>
            <person name="Jiang B.G."/>
            <person name="Yang W.F."/>
            <person name="Lam T.T."/>
            <person name="Chang Q.C."/>
            <person name="Ding S.J."/>
            <person name="Wang X.J."/>
            <person name="Zhu J.G."/>
            <person name="Ruan X.D."/>
            <person name="Zhao L."/>
            <person name="Wei J.T."/>
            <person name="Ye R.Z."/>
            <person name="Que T.C."/>
            <person name="Du C.H."/>
            <person name="Zhou Y.H."/>
            <person name="Cheng J.X."/>
            <person name="Dai P.F."/>
            <person name="Guo W.B."/>
            <person name="Han X.H."/>
            <person name="Huang E.J."/>
            <person name="Li L.F."/>
            <person name="Wei W."/>
            <person name="Gao Y.C."/>
            <person name="Liu J.Z."/>
            <person name="Shao H.Z."/>
            <person name="Wang X."/>
            <person name="Wang C.C."/>
            <person name="Yang T.C."/>
            <person name="Huo Q.B."/>
            <person name="Li W."/>
            <person name="Chen H.Y."/>
            <person name="Chen S.E."/>
            <person name="Zhou L.G."/>
            <person name="Ni X.B."/>
            <person name="Tian J.H."/>
            <person name="Sheng Y."/>
            <person name="Liu T."/>
            <person name="Pan Y.S."/>
            <person name="Xia L.Y."/>
            <person name="Li J."/>
            <person name="Zhao F."/>
            <person name="Cao W.C."/>
        </authorList>
    </citation>
    <scope>NUCLEOTIDE SEQUENCE [LARGE SCALE GENOMIC DNA]</scope>
    <source>
        <strain evidence="1">Iper-2018</strain>
    </source>
</reference>